<dbReference type="EMBL" id="JBHSFI010000006">
    <property type="protein sequence ID" value="MFC4630689.1"/>
    <property type="molecule type" value="Genomic_DNA"/>
</dbReference>
<dbReference type="Gene3D" id="3.10.105.10">
    <property type="entry name" value="Dipeptide-binding Protein, Domain 3"/>
    <property type="match status" value="1"/>
</dbReference>
<dbReference type="SUPFAM" id="SSF53850">
    <property type="entry name" value="Periplasmic binding protein-like II"/>
    <property type="match status" value="1"/>
</dbReference>
<dbReference type="InterPro" id="IPR030678">
    <property type="entry name" value="Peptide/Ni-bd"/>
</dbReference>
<keyword evidence="3" id="KW-0813">Transport</keyword>
<evidence type="ECO:0000256" key="3">
    <source>
        <dbReference type="ARBA" id="ARBA00022448"/>
    </source>
</evidence>
<feature type="domain" description="Solute-binding protein family 5" evidence="6">
    <location>
        <begin position="97"/>
        <end position="510"/>
    </location>
</feature>
<comment type="similarity">
    <text evidence="2">Belongs to the bacterial solute-binding protein 5 family.</text>
</comment>
<feature type="signal peptide" evidence="5">
    <location>
        <begin position="1"/>
        <end position="32"/>
    </location>
</feature>
<dbReference type="Pfam" id="PF00496">
    <property type="entry name" value="SBP_bac_5"/>
    <property type="match status" value="1"/>
</dbReference>
<gene>
    <name evidence="7" type="ORF">ACFO6V_20755</name>
</gene>
<dbReference type="InterPro" id="IPR000914">
    <property type="entry name" value="SBP_5_dom"/>
</dbReference>
<dbReference type="PANTHER" id="PTHR30290:SF10">
    <property type="entry name" value="PERIPLASMIC OLIGOPEPTIDE-BINDING PROTEIN-RELATED"/>
    <property type="match status" value="1"/>
</dbReference>
<comment type="subcellular location">
    <subcellularLocation>
        <location evidence="1">Cell envelope</location>
    </subcellularLocation>
</comment>
<name>A0ABV9HKA5_9MICO</name>
<evidence type="ECO:0000313" key="8">
    <source>
        <dbReference type="Proteomes" id="UP001596011"/>
    </source>
</evidence>
<dbReference type="RefSeq" id="WP_377138764.1">
    <property type="nucleotide sequence ID" value="NZ_JBHSFI010000006.1"/>
</dbReference>
<sequence>MRTTHAVRAVRLAVGAAAAVALLAGCSTSSGADGADGAAGRTDVNYALPANATPNWIVPLGIAGKLATHNSAIMRTLWEPLVAYDGSEGEVGRVAKADLASDITFSDDGRTATITLDDRTWSDGEPVTSADVKFWFDLVKANTDVWASYSEGRMPDNVTEVATPDDKTVELTFDKVYNPEWLQASQLTLIVPLPAHAWAKTSDDAEPDPALAETDEGAKGIFDYLVTQSEDLSTYESNPLWQTINGPYSLTGFTDAGQVELTKNGKYDGDDAASIDTVNLLPYTSADAEVNAVRSGAVDYGYIPTTGLDAPEQYEQLDYTIEPWAGWSITYLPYNFNHPELGPVYRQLYVRQALQHLVDQEQISDVIWKGAALPGYGPVPQNPESDFLSDEQKENPYPFDPEAAAALLADHGWTAGSDGVLECTAPGDGDDQCGEGVKDGQKLAITILTQSGSAETDNMFAEIKSTFDKAGVAVTIESAPLNTVLSSIAPCTADQPDCDWQLPFFGTAGSWYFGGYPSGERVFGTGAASNFGSYSDEEFDALMHDSTESTDPSVMQEYSKYGAENLPVMWLPNPVYQVSVIKNGLEGTTQDPLASFHPQRWSWAD</sequence>
<organism evidence="7 8">
    <name type="scientific">Promicromonospora alba</name>
    <dbReference type="NCBI Taxonomy" id="1616110"/>
    <lineage>
        <taxon>Bacteria</taxon>
        <taxon>Bacillati</taxon>
        <taxon>Actinomycetota</taxon>
        <taxon>Actinomycetes</taxon>
        <taxon>Micrococcales</taxon>
        <taxon>Promicromonosporaceae</taxon>
        <taxon>Promicromonospora</taxon>
    </lineage>
</organism>
<feature type="chain" id="PRO_5046634876" evidence="5">
    <location>
        <begin position="33"/>
        <end position="605"/>
    </location>
</feature>
<dbReference type="Proteomes" id="UP001596011">
    <property type="component" value="Unassembled WGS sequence"/>
</dbReference>
<dbReference type="PANTHER" id="PTHR30290">
    <property type="entry name" value="PERIPLASMIC BINDING COMPONENT OF ABC TRANSPORTER"/>
    <property type="match status" value="1"/>
</dbReference>
<comment type="caution">
    <text evidence="7">The sequence shown here is derived from an EMBL/GenBank/DDBJ whole genome shotgun (WGS) entry which is preliminary data.</text>
</comment>
<keyword evidence="8" id="KW-1185">Reference proteome</keyword>
<evidence type="ECO:0000256" key="2">
    <source>
        <dbReference type="ARBA" id="ARBA00005695"/>
    </source>
</evidence>
<accession>A0ABV9HKA5</accession>
<dbReference type="InterPro" id="IPR039424">
    <property type="entry name" value="SBP_5"/>
</dbReference>
<dbReference type="Gene3D" id="3.40.190.10">
    <property type="entry name" value="Periplasmic binding protein-like II"/>
    <property type="match status" value="1"/>
</dbReference>
<reference evidence="8" key="1">
    <citation type="journal article" date="2019" name="Int. J. Syst. Evol. Microbiol.">
        <title>The Global Catalogue of Microorganisms (GCM) 10K type strain sequencing project: providing services to taxonomists for standard genome sequencing and annotation.</title>
        <authorList>
            <consortium name="The Broad Institute Genomics Platform"/>
            <consortium name="The Broad Institute Genome Sequencing Center for Infectious Disease"/>
            <person name="Wu L."/>
            <person name="Ma J."/>
        </authorList>
    </citation>
    <scope>NUCLEOTIDE SEQUENCE [LARGE SCALE GENOMIC DNA]</scope>
    <source>
        <strain evidence="8">CCUG 42722</strain>
    </source>
</reference>
<proteinExistence type="inferred from homology"/>
<evidence type="ECO:0000256" key="1">
    <source>
        <dbReference type="ARBA" id="ARBA00004196"/>
    </source>
</evidence>
<evidence type="ECO:0000313" key="7">
    <source>
        <dbReference type="EMBL" id="MFC4630689.1"/>
    </source>
</evidence>
<evidence type="ECO:0000256" key="4">
    <source>
        <dbReference type="ARBA" id="ARBA00022729"/>
    </source>
</evidence>
<keyword evidence="4 5" id="KW-0732">Signal</keyword>
<protein>
    <submittedName>
        <fullName evidence="7">Peptide ABC transporter substrate-binding protein</fullName>
    </submittedName>
</protein>
<dbReference type="PROSITE" id="PS51257">
    <property type="entry name" value="PROKAR_LIPOPROTEIN"/>
    <property type="match status" value="1"/>
</dbReference>
<dbReference type="CDD" id="cd08513">
    <property type="entry name" value="PBP2_thermophilic_Hb8_like"/>
    <property type="match status" value="1"/>
</dbReference>
<evidence type="ECO:0000259" key="6">
    <source>
        <dbReference type="Pfam" id="PF00496"/>
    </source>
</evidence>
<evidence type="ECO:0000256" key="5">
    <source>
        <dbReference type="SAM" id="SignalP"/>
    </source>
</evidence>
<dbReference type="PIRSF" id="PIRSF002741">
    <property type="entry name" value="MppA"/>
    <property type="match status" value="1"/>
</dbReference>